<dbReference type="AlphaFoldDB" id="A0A2S7UVS0"/>
<organism evidence="2 3">
    <name type="scientific">Psychrosphaera saromensis</name>
    <dbReference type="NCBI Taxonomy" id="716813"/>
    <lineage>
        <taxon>Bacteria</taxon>
        <taxon>Pseudomonadati</taxon>
        <taxon>Pseudomonadota</taxon>
        <taxon>Gammaproteobacteria</taxon>
        <taxon>Alteromonadales</taxon>
        <taxon>Pseudoalteromonadaceae</taxon>
        <taxon>Psychrosphaera</taxon>
    </lineage>
</organism>
<dbReference type="EMBL" id="MSCH01000003">
    <property type="protein sequence ID" value="PQJ54047.1"/>
    <property type="molecule type" value="Genomic_DNA"/>
</dbReference>
<evidence type="ECO:0000313" key="2">
    <source>
        <dbReference type="EMBL" id="PQJ54047.1"/>
    </source>
</evidence>
<sequence length="68" mass="7470">MGFDKFRNRSIRTGKGILGVFSICVVGVGLFILLASLYNKSEFNVNALIAIVLGLIGFYVAMTRKVKE</sequence>
<keyword evidence="1" id="KW-1133">Transmembrane helix</keyword>
<accession>A0A2S7UVS0</accession>
<feature type="transmembrane region" description="Helical" evidence="1">
    <location>
        <begin position="16"/>
        <end position="37"/>
    </location>
</feature>
<proteinExistence type="predicted"/>
<reference evidence="2 3" key="1">
    <citation type="submission" date="2016-12" db="EMBL/GenBank/DDBJ databases">
        <title>Diversity of luminous bacteria.</title>
        <authorList>
            <person name="Yoshizawa S."/>
            <person name="Kogure K."/>
        </authorList>
    </citation>
    <scope>NUCLEOTIDE SEQUENCE [LARGE SCALE GENOMIC DNA]</scope>
    <source>
        <strain evidence="2 3">SA4-48</strain>
    </source>
</reference>
<keyword evidence="3" id="KW-1185">Reference proteome</keyword>
<keyword evidence="1" id="KW-0812">Transmembrane</keyword>
<keyword evidence="1" id="KW-0472">Membrane</keyword>
<comment type="caution">
    <text evidence="2">The sequence shown here is derived from an EMBL/GenBank/DDBJ whole genome shotgun (WGS) entry which is preliminary data.</text>
</comment>
<gene>
    <name evidence="2" type="ORF">BTO11_10565</name>
</gene>
<dbReference type="RefSeq" id="WP_105052558.1">
    <property type="nucleotide sequence ID" value="NZ_BMYG01000007.1"/>
</dbReference>
<protein>
    <submittedName>
        <fullName evidence="2">Uncharacterized protein</fullName>
    </submittedName>
</protein>
<dbReference type="Proteomes" id="UP000239007">
    <property type="component" value="Unassembled WGS sequence"/>
</dbReference>
<evidence type="ECO:0000256" key="1">
    <source>
        <dbReference type="SAM" id="Phobius"/>
    </source>
</evidence>
<name>A0A2S7UVS0_9GAMM</name>
<evidence type="ECO:0000313" key="3">
    <source>
        <dbReference type="Proteomes" id="UP000239007"/>
    </source>
</evidence>
<feature type="transmembrane region" description="Helical" evidence="1">
    <location>
        <begin position="43"/>
        <end position="62"/>
    </location>
</feature>